<name>A0A8B2P3M7_9HYPH</name>
<dbReference type="Pfam" id="PF08352">
    <property type="entry name" value="oligo_HPY"/>
    <property type="match status" value="1"/>
</dbReference>
<protein>
    <submittedName>
        <fullName evidence="7">ABC transporter ATP-binding protein</fullName>
    </submittedName>
</protein>
<comment type="similarity">
    <text evidence="2">Belongs to the ABC transporter superfamily.</text>
</comment>
<dbReference type="CDD" id="cd03257">
    <property type="entry name" value="ABC_NikE_OppD_transporters"/>
    <property type="match status" value="1"/>
</dbReference>
<dbReference type="AlphaFoldDB" id="A0A8B2P3M7"/>
<dbReference type="Pfam" id="PF00005">
    <property type="entry name" value="ABC_tran"/>
    <property type="match status" value="1"/>
</dbReference>
<dbReference type="SMART" id="SM00382">
    <property type="entry name" value="AAA"/>
    <property type="match status" value="1"/>
</dbReference>
<dbReference type="GO" id="GO:0005886">
    <property type="term" value="C:plasma membrane"/>
    <property type="evidence" value="ECO:0007669"/>
    <property type="project" value="UniProtKB-SubCell"/>
</dbReference>
<evidence type="ECO:0000256" key="3">
    <source>
        <dbReference type="ARBA" id="ARBA00022448"/>
    </source>
</evidence>
<dbReference type="Proteomes" id="UP000249590">
    <property type="component" value="Unassembled WGS sequence"/>
</dbReference>
<evidence type="ECO:0000256" key="4">
    <source>
        <dbReference type="ARBA" id="ARBA00022741"/>
    </source>
</evidence>
<dbReference type="GO" id="GO:0015833">
    <property type="term" value="P:peptide transport"/>
    <property type="evidence" value="ECO:0007669"/>
    <property type="project" value="InterPro"/>
</dbReference>
<dbReference type="SUPFAM" id="SSF52540">
    <property type="entry name" value="P-loop containing nucleoside triphosphate hydrolases"/>
    <property type="match status" value="1"/>
</dbReference>
<dbReference type="GO" id="GO:0005524">
    <property type="term" value="F:ATP binding"/>
    <property type="evidence" value="ECO:0007669"/>
    <property type="project" value="UniProtKB-KW"/>
</dbReference>
<organism evidence="7 8">
    <name type="scientific">Acuticoccus sediminis</name>
    <dbReference type="NCBI Taxonomy" id="2184697"/>
    <lineage>
        <taxon>Bacteria</taxon>
        <taxon>Pseudomonadati</taxon>
        <taxon>Pseudomonadota</taxon>
        <taxon>Alphaproteobacteria</taxon>
        <taxon>Hyphomicrobiales</taxon>
        <taxon>Amorphaceae</taxon>
        <taxon>Acuticoccus</taxon>
    </lineage>
</organism>
<dbReference type="PANTHER" id="PTHR43776">
    <property type="entry name" value="TRANSPORT ATP-BINDING PROTEIN"/>
    <property type="match status" value="1"/>
</dbReference>
<keyword evidence="5 7" id="KW-0067">ATP-binding</keyword>
<dbReference type="PANTHER" id="PTHR43776:SF7">
    <property type="entry name" value="D,D-DIPEPTIDE TRANSPORT ATP-BINDING PROTEIN DDPF-RELATED"/>
    <property type="match status" value="1"/>
</dbReference>
<gene>
    <name evidence="7" type="ORF">DLJ53_07040</name>
</gene>
<comment type="caution">
    <text evidence="7">The sequence shown here is derived from an EMBL/GenBank/DDBJ whole genome shotgun (WGS) entry which is preliminary data.</text>
</comment>
<dbReference type="RefSeq" id="WP_111344181.1">
    <property type="nucleotide sequence ID" value="NZ_QHHQ01000001.1"/>
</dbReference>
<dbReference type="InterPro" id="IPR013563">
    <property type="entry name" value="Oligopep_ABC_C"/>
</dbReference>
<dbReference type="EMBL" id="QHHQ01000001">
    <property type="protein sequence ID" value="RAI04564.1"/>
    <property type="molecule type" value="Genomic_DNA"/>
</dbReference>
<evidence type="ECO:0000256" key="5">
    <source>
        <dbReference type="ARBA" id="ARBA00022840"/>
    </source>
</evidence>
<dbReference type="InterPro" id="IPR003593">
    <property type="entry name" value="AAA+_ATPase"/>
</dbReference>
<sequence length="333" mass="34767">MSPPDRPPAVLEARGVVKQYGVTAGLFSAPRTLTALDGVGISIEKGSAVGLVGESGSGKSTLARLLLGVEAPSGGEILFDGAPLGTLGRRAVARRVQPVFQDPFGSLNPAHSIAEIVGLPLAVHRIGDRHSRRARVAELLDQVGLPQRVASARPRELSGGQRQRVAIARALAIRPDVLICDEPTSALDVSVQAQILNLLADLRRETGVAMLLISHDLAVVQHLCERVAILYLGRIVEEGPAGAVLKDPRHPYALALARSVLTVGGGTGLPDLGLGTQWPNPLDIPSGCRFRPRCPRAIPECAGTDPALRTVAGSGASGTHRSAACIRVEAEPA</sequence>
<feature type="domain" description="ABC transporter" evidence="6">
    <location>
        <begin position="11"/>
        <end position="257"/>
    </location>
</feature>
<dbReference type="PROSITE" id="PS50893">
    <property type="entry name" value="ABC_TRANSPORTER_2"/>
    <property type="match status" value="1"/>
</dbReference>
<proteinExistence type="inferred from homology"/>
<accession>A0A8B2P3M7</accession>
<keyword evidence="8" id="KW-1185">Reference proteome</keyword>
<dbReference type="GO" id="GO:0055085">
    <property type="term" value="P:transmembrane transport"/>
    <property type="evidence" value="ECO:0007669"/>
    <property type="project" value="UniProtKB-ARBA"/>
</dbReference>
<dbReference type="Gene3D" id="3.40.50.300">
    <property type="entry name" value="P-loop containing nucleotide triphosphate hydrolases"/>
    <property type="match status" value="1"/>
</dbReference>
<comment type="subcellular location">
    <subcellularLocation>
        <location evidence="1">Cell inner membrane</location>
        <topology evidence="1">Peripheral membrane protein</topology>
    </subcellularLocation>
</comment>
<dbReference type="InterPro" id="IPR050319">
    <property type="entry name" value="ABC_transp_ATP-bind"/>
</dbReference>
<dbReference type="InterPro" id="IPR003439">
    <property type="entry name" value="ABC_transporter-like_ATP-bd"/>
</dbReference>
<evidence type="ECO:0000259" key="6">
    <source>
        <dbReference type="PROSITE" id="PS50893"/>
    </source>
</evidence>
<evidence type="ECO:0000256" key="1">
    <source>
        <dbReference type="ARBA" id="ARBA00004417"/>
    </source>
</evidence>
<evidence type="ECO:0000313" key="8">
    <source>
        <dbReference type="Proteomes" id="UP000249590"/>
    </source>
</evidence>
<evidence type="ECO:0000256" key="2">
    <source>
        <dbReference type="ARBA" id="ARBA00005417"/>
    </source>
</evidence>
<keyword evidence="3" id="KW-0813">Transport</keyword>
<keyword evidence="4" id="KW-0547">Nucleotide-binding</keyword>
<dbReference type="InterPro" id="IPR017871">
    <property type="entry name" value="ABC_transporter-like_CS"/>
</dbReference>
<dbReference type="PROSITE" id="PS00211">
    <property type="entry name" value="ABC_TRANSPORTER_1"/>
    <property type="match status" value="1"/>
</dbReference>
<reference evidence="7 8" key="1">
    <citation type="submission" date="2018-05" db="EMBL/GenBank/DDBJ databases">
        <title>Acuticoccus sediminis sp. nov., isolated from deep-sea sediment of Indian Ocean.</title>
        <authorList>
            <person name="Liu X."/>
            <person name="Lai Q."/>
            <person name="Du Y."/>
            <person name="Sun F."/>
            <person name="Zhang X."/>
            <person name="Wang S."/>
            <person name="Shao Z."/>
        </authorList>
    </citation>
    <scope>NUCLEOTIDE SEQUENCE [LARGE SCALE GENOMIC DNA]</scope>
    <source>
        <strain evidence="7 8">PTG4-2</strain>
    </source>
</reference>
<dbReference type="InterPro" id="IPR027417">
    <property type="entry name" value="P-loop_NTPase"/>
</dbReference>
<dbReference type="OrthoDB" id="9802264at2"/>
<dbReference type="GO" id="GO:0016887">
    <property type="term" value="F:ATP hydrolysis activity"/>
    <property type="evidence" value="ECO:0007669"/>
    <property type="project" value="InterPro"/>
</dbReference>
<evidence type="ECO:0000313" key="7">
    <source>
        <dbReference type="EMBL" id="RAI04564.1"/>
    </source>
</evidence>
<dbReference type="NCBIfam" id="TIGR01727">
    <property type="entry name" value="oligo_HPY"/>
    <property type="match status" value="1"/>
</dbReference>